<keyword evidence="1" id="KW-0696">RNA-directed RNA polymerase</keyword>
<keyword evidence="1" id="KW-0808">Transferase</keyword>
<dbReference type="Gene3D" id="1.10.8.790">
    <property type="entry name" value="RNA-dependent RNA polymerase, slab domain, helical subdomain-like"/>
    <property type="match status" value="1"/>
</dbReference>
<feature type="region of interest" description="Disordered" evidence="2">
    <location>
        <begin position="1286"/>
        <end position="1327"/>
    </location>
</feature>
<dbReference type="EMBL" id="CVMT01000003">
    <property type="protein sequence ID" value="CRG87669.1"/>
    <property type="molecule type" value="Genomic_DNA"/>
</dbReference>
<dbReference type="OMA" id="VHFGFSN"/>
<feature type="domain" description="RDRP core" evidence="3">
    <location>
        <begin position="481"/>
        <end position="1115"/>
    </location>
</feature>
<comment type="similarity">
    <text evidence="1">Belongs to the RdRP family.</text>
</comment>
<dbReference type="Pfam" id="PF05183">
    <property type="entry name" value="RdRP"/>
    <property type="match status" value="1"/>
</dbReference>
<sequence length="1327" mass="150817">MVNPPESSLPATPQRKSGKVLHQQIDSLNHEFDLGLPNPKLYSPSSHSRTERTKEEECWIWLNALFWRDHKAFERGLDSFREEIRAEIRAAREKQWINKPRQDFKTVPSRDHFLQTDDYRGISADEKQHRVHVLWNTLRSEVWLLNGGVNPSLSSRTLGRPRNLANGPRRDSDNGSESPVTTAPQVKRKSDLEEQVFYTAPNSPDLPPGGRYPSLEQLDEYNGPDGDDFSFDETTMDATDDLDLHDQTSRKSRKIQTKITDHMLISKSDHSSQNKPFQTLASIQNTNAVTPGTSFATSVDSVFEPPDRSVVTSFGTDMTEPLDDTLTQADSVDAAMKSVDASMLLRSIKGEMSPSLGLKHDYVSAEQNLLKTLERQGPFSNRTSFLDKVPLRAKYELERVRLEWGVDHRSILAGERPHEKHADFWGWLGDLSVRFQKSLPEKSSPKAWDAAIGRFKGERHSETVVLTGALDWCDETEAGIFKLRLNPLKLDRTCRFHRRFGSDRFLSITIPASSQQAPRYIQDSKVPIHELTAKWLIGCTQFLLGREWKAFFIEEYKPKSKTKTGNRRFRVDLFAVDGADFFKKLHAPSLSPPGQSCDMHTRMTVKQLIDWHIPRRENSEQSDCKLFNRIHLGLSKTWATKILRPDQIRKLDDDDGKPVMNDGCALMSRALARAICEELGIDGNTPSCFQGRIAGAKGLWMVDKDRAEDDFWIEISNSQLKVKPHPSEFDVSVDEQKMVFEVADWSKPLRSYKLNAEILEILDNRGSPRDRIAELARTAINDLYIEFKTVIEKDSIPLARALMQKIRPMPEDGSSRSTIRRIDQWIVTDTEAVIRFLEAGFSPRNFVPLRNRLWRCLVDTLTRYVNDCHVPVPLSTYAYCIADPYGVLEEDEVHFGFSSQWKDCPEFEDSIVDGVDVLVGRNPAHCPWDIQRRKAVWKQDLRHFKDVIVFPTKGDVPLASLLSGGDYDGDRLWICWDPKLVESFNNAMPPDHIPDAEYFGLIVHARPMASVTSTEDFLEGVFKFNLVMSNLGLCTNEHARVAYDEPGGISSPAALELAALLSHLVDSRKSGVQLTDAGWKQYLKKISPRARAEPAYKGADAKKGKVGNINDFLKFNVAVVEKDMALQKFHELCKSAGEELRDLDLPRPWQAVYARAIRERDEGSPLLFTTLNTIKEQIGQARDKWLNSYLSDTPFSVKVQLAAEHLNRIEKPNILHPLGHTWQNSEYEWQTIVASGAYCSYWRSPFPLYAAGETLCWIKTGKESARLIRDFVYISMKVNSKVARRLADEEVDEAPNDDSEYSDGSDDYDGESVFDSQTLSSLLDNDC</sequence>
<dbReference type="STRING" id="28573.A0A0U1LWB0"/>
<dbReference type="GO" id="GO:0003723">
    <property type="term" value="F:RNA binding"/>
    <property type="evidence" value="ECO:0007669"/>
    <property type="project" value="UniProtKB-KW"/>
</dbReference>
<dbReference type="InterPro" id="IPR057596">
    <property type="entry name" value="RDRP_core"/>
</dbReference>
<evidence type="ECO:0000313" key="4">
    <source>
        <dbReference type="EMBL" id="CRG87669.1"/>
    </source>
</evidence>
<feature type="compositionally biased region" description="Acidic residues" evidence="2">
    <location>
        <begin position="225"/>
        <end position="234"/>
    </location>
</feature>
<evidence type="ECO:0000256" key="1">
    <source>
        <dbReference type="RuleBase" id="RU363098"/>
    </source>
</evidence>
<dbReference type="PANTHER" id="PTHR23079:SF14">
    <property type="entry name" value="RNA-DEPENDENT RNA POLYMERASE"/>
    <property type="match status" value="1"/>
</dbReference>
<feature type="region of interest" description="Disordered" evidence="2">
    <location>
        <begin position="154"/>
        <end position="234"/>
    </location>
</feature>
<name>A0A0U1LWB0_TALIS</name>
<proteinExistence type="inferred from homology"/>
<protein>
    <recommendedName>
        <fullName evidence="1">RNA-dependent RNA polymerase</fullName>
        <ecNumber evidence="1">2.7.7.48</ecNumber>
    </recommendedName>
</protein>
<dbReference type="EC" id="2.7.7.48" evidence="1"/>
<dbReference type="GO" id="GO:0031380">
    <property type="term" value="C:nuclear RNA-directed RNA polymerase complex"/>
    <property type="evidence" value="ECO:0007669"/>
    <property type="project" value="TreeGrafter"/>
</dbReference>
<evidence type="ECO:0000313" key="5">
    <source>
        <dbReference type="Proteomes" id="UP000054383"/>
    </source>
</evidence>
<feature type="compositionally biased region" description="Acidic residues" evidence="2">
    <location>
        <begin position="1289"/>
        <end position="1312"/>
    </location>
</feature>
<keyword evidence="1" id="KW-0548">Nucleotidyltransferase</keyword>
<dbReference type="Proteomes" id="UP000054383">
    <property type="component" value="Unassembled WGS sequence"/>
</dbReference>
<keyword evidence="1" id="KW-0694">RNA-binding</keyword>
<organism evidence="4 5">
    <name type="scientific">Talaromyces islandicus</name>
    <name type="common">Penicillium islandicum</name>
    <dbReference type="NCBI Taxonomy" id="28573"/>
    <lineage>
        <taxon>Eukaryota</taxon>
        <taxon>Fungi</taxon>
        <taxon>Dikarya</taxon>
        <taxon>Ascomycota</taxon>
        <taxon>Pezizomycotina</taxon>
        <taxon>Eurotiomycetes</taxon>
        <taxon>Eurotiomycetidae</taxon>
        <taxon>Eurotiales</taxon>
        <taxon>Trichocomaceae</taxon>
        <taxon>Talaromyces</taxon>
        <taxon>Talaromyces sect. Islandici</taxon>
    </lineage>
</organism>
<dbReference type="InterPro" id="IPR007855">
    <property type="entry name" value="RDRP"/>
</dbReference>
<dbReference type="GO" id="GO:0003968">
    <property type="term" value="F:RNA-directed RNA polymerase activity"/>
    <property type="evidence" value="ECO:0007669"/>
    <property type="project" value="UniProtKB-KW"/>
</dbReference>
<dbReference type="PANTHER" id="PTHR23079">
    <property type="entry name" value="RNA-DEPENDENT RNA POLYMERASE"/>
    <property type="match status" value="1"/>
</dbReference>
<dbReference type="GO" id="GO:0030422">
    <property type="term" value="P:siRNA processing"/>
    <property type="evidence" value="ECO:0007669"/>
    <property type="project" value="TreeGrafter"/>
</dbReference>
<reference evidence="4 5" key="1">
    <citation type="submission" date="2015-04" db="EMBL/GenBank/DDBJ databases">
        <authorList>
            <person name="Syromyatnikov M.Y."/>
            <person name="Popov V.N."/>
        </authorList>
    </citation>
    <scope>NUCLEOTIDE SEQUENCE [LARGE SCALE GENOMIC DNA]</scope>
    <source>
        <strain evidence="4">WF-38-12</strain>
    </source>
</reference>
<evidence type="ECO:0000259" key="3">
    <source>
        <dbReference type="Pfam" id="PF05183"/>
    </source>
</evidence>
<dbReference type="OrthoDB" id="10055769at2759"/>
<accession>A0A0U1LWB0</accession>
<evidence type="ECO:0000256" key="2">
    <source>
        <dbReference type="SAM" id="MobiDB-lite"/>
    </source>
</evidence>
<keyword evidence="5" id="KW-1185">Reference proteome</keyword>
<gene>
    <name evidence="4" type="ORF">PISL3812_04689</name>
</gene>
<feature type="compositionally biased region" description="Polar residues" evidence="2">
    <location>
        <begin position="1314"/>
        <end position="1327"/>
    </location>
</feature>
<feature type="compositionally biased region" description="Polar residues" evidence="2">
    <location>
        <begin position="175"/>
        <end position="184"/>
    </location>
</feature>
<comment type="catalytic activity">
    <reaction evidence="1">
        <text>RNA(n) + a ribonucleoside 5'-triphosphate = RNA(n+1) + diphosphate</text>
        <dbReference type="Rhea" id="RHEA:21248"/>
        <dbReference type="Rhea" id="RHEA-COMP:14527"/>
        <dbReference type="Rhea" id="RHEA-COMP:17342"/>
        <dbReference type="ChEBI" id="CHEBI:33019"/>
        <dbReference type="ChEBI" id="CHEBI:61557"/>
        <dbReference type="ChEBI" id="CHEBI:140395"/>
        <dbReference type="EC" id="2.7.7.48"/>
    </reaction>
</comment>